<sequence length="351" mass="36702">MSDNSGVFPGFPSPSPITYTTTTSDANNALGFQLFDNSGVFPAFLNPSPITYTTTNNTPVHPNGLGLKFTAAAPSPANSGDKAKPKARSSAHATNTNNIKESSKEKKKHAEGYKRKSMSCEHCRQRRKPCDGTDFNACTRCACDGIDCKYVLAKGKRGSQKAFKKLAAMGRAPSADGIIIATPSTSSLASSSGTSSMSPITPITPITPARSTVELSSGPCPTNVSGGFTPGFATPHIFMPFVPPTQVAAPTTQLPVDVGANGMLKEHSVVEMQQAVFDNMFDSCCSVLAAAPASESAAPYHPPTPRITPVKPTYVRPADVSPVQAPTFSLNNTSVPSTLPPVVASQPQLPT</sequence>
<dbReference type="EMBL" id="NIDF01000196">
    <property type="protein sequence ID" value="TYJ51710.1"/>
    <property type="molecule type" value="Genomic_DNA"/>
</dbReference>
<dbReference type="Proteomes" id="UP000322245">
    <property type="component" value="Unassembled WGS sequence"/>
</dbReference>
<dbReference type="PROSITE" id="PS00463">
    <property type="entry name" value="ZN2_CY6_FUNGAL_1"/>
    <property type="match status" value="1"/>
</dbReference>
<dbReference type="InterPro" id="IPR001138">
    <property type="entry name" value="Zn2Cys6_DnaBD"/>
</dbReference>
<feature type="domain" description="Zn(2)-C6 fungal-type" evidence="7">
    <location>
        <begin position="119"/>
        <end position="150"/>
    </location>
</feature>
<keyword evidence="3" id="KW-0805">Transcription regulation</keyword>
<keyword evidence="5" id="KW-0539">Nucleus</keyword>
<evidence type="ECO:0000256" key="2">
    <source>
        <dbReference type="ARBA" id="ARBA00022723"/>
    </source>
</evidence>
<evidence type="ECO:0000256" key="1">
    <source>
        <dbReference type="ARBA" id="ARBA00004123"/>
    </source>
</evidence>
<name>A0A5D3ANW0_9TREE</name>
<evidence type="ECO:0000313" key="9">
    <source>
        <dbReference type="Proteomes" id="UP000322245"/>
    </source>
</evidence>
<feature type="compositionally biased region" description="Basic and acidic residues" evidence="6">
    <location>
        <begin position="101"/>
        <end position="116"/>
    </location>
</feature>
<dbReference type="GO" id="GO:0008270">
    <property type="term" value="F:zinc ion binding"/>
    <property type="evidence" value="ECO:0007669"/>
    <property type="project" value="InterPro"/>
</dbReference>
<evidence type="ECO:0000256" key="6">
    <source>
        <dbReference type="SAM" id="MobiDB-lite"/>
    </source>
</evidence>
<evidence type="ECO:0000256" key="4">
    <source>
        <dbReference type="ARBA" id="ARBA00023163"/>
    </source>
</evidence>
<dbReference type="Gene3D" id="4.10.240.10">
    <property type="entry name" value="Zn(2)-C6 fungal-type DNA-binding domain"/>
    <property type="match status" value="1"/>
</dbReference>
<dbReference type="PANTHER" id="PTHR47338:SF5">
    <property type="entry name" value="ZN(II)2CYS6 TRANSCRIPTION FACTOR (EUROFUNG)"/>
    <property type="match status" value="1"/>
</dbReference>
<dbReference type="PROSITE" id="PS50048">
    <property type="entry name" value="ZN2_CY6_FUNGAL_2"/>
    <property type="match status" value="1"/>
</dbReference>
<proteinExistence type="predicted"/>
<dbReference type="GO" id="GO:0005634">
    <property type="term" value="C:nucleus"/>
    <property type="evidence" value="ECO:0007669"/>
    <property type="project" value="UniProtKB-SubCell"/>
</dbReference>
<dbReference type="GO" id="GO:0000981">
    <property type="term" value="F:DNA-binding transcription factor activity, RNA polymerase II-specific"/>
    <property type="evidence" value="ECO:0007669"/>
    <property type="project" value="InterPro"/>
</dbReference>
<feature type="non-terminal residue" evidence="8">
    <location>
        <position position="351"/>
    </location>
</feature>
<dbReference type="CDD" id="cd00067">
    <property type="entry name" value="GAL4"/>
    <property type="match status" value="1"/>
</dbReference>
<gene>
    <name evidence="8" type="ORF">B9479_007699</name>
</gene>
<reference evidence="8 9" key="1">
    <citation type="submission" date="2017-05" db="EMBL/GenBank/DDBJ databases">
        <title>The Genome Sequence of Tsuchiyaea wingfieldii DSM 27421.</title>
        <authorList>
            <person name="Cuomo C."/>
            <person name="Passer A."/>
            <person name="Billmyre B."/>
            <person name="Heitman J."/>
        </authorList>
    </citation>
    <scope>NUCLEOTIDE SEQUENCE [LARGE SCALE GENOMIC DNA]</scope>
    <source>
        <strain evidence="8 9">DSM 27421</strain>
    </source>
</reference>
<dbReference type="PANTHER" id="PTHR47338">
    <property type="entry name" value="ZN(II)2CYS6 TRANSCRIPTION FACTOR (EUROFUNG)-RELATED"/>
    <property type="match status" value="1"/>
</dbReference>
<comment type="caution">
    <text evidence="8">The sequence shown here is derived from an EMBL/GenBank/DDBJ whole genome shotgun (WGS) entry which is preliminary data.</text>
</comment>
<dbReference type="SMART" id="SM00066">
    <property type="entry name" value="GAL4"/>
    <property type="match status" value="1"/>
</dbReference>
<evidence type="ECO:0000313" key="8">
    <source>
        <dbReference type="EMBL" id="TYJ51710.1"/>
    </source>
</evidence>
<dbReference type="SUPFAM" id="SSF57701">
    <property type="entry name" value="Zn2/Cys6 DNA-binding domain"/>
    <property type="match status" value="1"/>
</dbReference>
<feature type="region of interest" description="Disordered" evidence="6">
    <location>
        <begin position="71"/>
        <end position="116"/>
    </location>
</feature>
<keyword evidence="4" id="KW-0804">Transcription</keyword>
<comment type="subcellular location">
    <subcellularLocation>
        <location evidence="1">Nucleus</location>
    </subcellularLocation>
</comment>
<keyword evidence="9" id="KW-1185">Reference proteome</keyword>
<dbReference type="AlphaFoldDB" id="A0A5D3ANW0"/>
<organism evidence="8 9">
    <name type="scientific">Cryptococcus floricola</name>
    <dbReference type="NCBI Taxonomy" id="2591691"/>
    <lineage>
        <taxon>Eukaryota</taxon>
        <taxon>Fungi</taxon>
        <taxon>Dikarya</taxon>
        <taxon>Basidiomycota</taxon>
        <taxon>Agaricomycotina</taxon>
        <taxon>Tremellomycetes</taxon>
        <taxon>Tremellales</taxon>
        <taxon>Cryptococcaceae</taxon>
        <taxon>Cryptococcus</taxon>
    </lineage>
</organism>
<dbReference type="InterPro" id="IPR050815">
    <property type="entry name" value="TF_fung"/>
</dbReference>
<evidence type="ECO:0000256" key="5">
    <source>
        <dbReference type="ARBA" id="ARBA00023242"/>
    </source>
</evidence>
<keyword evidence="2" id="KW-0479">Metal-binding</keyword>
<evidence type="ECO:0000256" key="3">
    <source>
        <dbReference type="ARBA" id="ARBA00023015"/>
    </source>
</evidence>
<protein>
    <recommendedName>
        <fullName evidence="7">Zn(2)-C6 fungal-type domain-containing protein</fullName>
    </recommendedName>
</protein>
<accession>A0A5D3ANW0</accession>
<evidence type="ECO:0000259" key="7">
    <source>
        <dbReference type="PROSITE" id="PS50048"/>
    </source>
</evidence>
<feature type="region of interest" description="Disordered" evidence="6">
    <location>
        <begin position="329"/>
        <end position="351"/>
    </location>
</feature>
<dbReference type="InterPro" id="IPR036864">
    <property type="entry name" value="Zn2-C6_fun-type_DNA-bd_sf"/>
</dbReference>